<sequence length="116" mass="13306">MNTAEELETLRGVSRMLILRILEANSVRELLDDSKFKETKKDMPNVVDNLLMSYNQNKMRFQTQSVAPVKVTDIPQVQEVLSNCDTVELVRLAEVTRFIMENEVHNIIGAVIDRQS</sequence>
<organismHost>
    <name type="scientific">Paramecium bursaria</name>
    <dbReference type="NCBI Taxonomy" id="74790"/>
</organismHost>
<protein>
    <submittedName>
        <fullName evidence="1">Uncharacterized protein M444R</fullName>
    </submittedName>
</protein>
<evidence type="ECO:0000313" key="2">
    <source>
        <dbReference type="Proteomes" id="UP000246715"/>
    </source>
</evidence>
<proteinExistence type="predicted"/>
<accession>A7IUH4</accession>
<organism evidence="1 2">
    <name type="scientific">Paramecium bursaria Chlorella virus MT325</name>
    <name type="common">PBCV-MT325</name>
    <dbReference type="NCBI Taxonomy" id="346932"/>
    <lineage>
        <taxon>Viruses</taxon>
        <taxon>Varidnaviria</taxon>
        <taxon>Bamfordvirae</taxon>
        <taxon>Nucleocytoviricota</taxon>
        <taxon>Megaviricetes</taxon>
        <taxon>Algavirales</taxon>
        <taxon>Phycodnaviridae</taxon>
        <taxon>Chlorovirus</taxon>
        <taxon>Chlorovirus conductrix</taxon>
        <taxon>Paramecium bursaria Chlorella virus A1</taxon>
    </lineage>
</organism>
<dbReference type="EMBL" id="DQ491001">
    <property type="protein sequence ID" value="ABT13998.1"/>
    <property type="molecule type" value="Genomic_DNA"/>
</dbReference>
<reference evidence="1 2" key="1">
    <citation type="journal article" date="2007" name="Virology">
        <title>Sequence and annotation of the 314-kb MT325 and the 321-kb FR483 viruses that infect Chlorella Pbi.</title>
        <authorList>
            <person name="Fitzgerald L.A."/>
            <person name="Graves M.V."/>
            <person name="Li X."/>
            <person name="Feldblyum T."/>
            <person name="Hartigan J."/>
            <person name="Van Etten J.L."/>
        </authorList>
    </citation>
    <scope>NUCLEOTIDE SEQUENCE [LARGE SCALE GENOMIC DNA]</scope>
    <source>
        <strain evidence="1 2">MT325</strain>
    </source>
</reference>
<gene>
    <name evidence="1" type="primary">M444R</name>
    <name evidence="1" type="ORF">MT325_M444R</name>
</gene>
<name>A7IUH4_PBCVM</name>
<evidence type="ECO:0000313" key="1">
    <source>
        <dbReference type="EMBL" id="ABT13998.1"/>
    </source>
</evidence>
<dbReference type="Proteomes" id="UP000246715">
    <property type="component" value="Segment"/>
</dbReference>